<dbReference type="EMBL" id="JAPIUZ010000001">
    <property type="protein sequence ID" value="MCX2563216.1"/>
    <property type="molecule type" value="Genomic_DNA"/>
</dbReference>
<protein>
    <submittedName>
        <fullName evidence="1">Type VI secretion system baseplate subunit TssG</fullName>
    </submittedName>
</protein>
<sequence>MNSSGIPSGTTTQVICLTEEDNVNTQEDLKPQTPLTTSPVVRANTQPAVITEPPEAPDNGLMAQFIKQPGQFSFDAAVLLMLRDRKNAPIQSTIRFHSPQGTAYPTTDITAIQKNDTTFHTTVTPIGLTGPTGVLPLHYTMELTAEHRRRASALSDFFELLIQRPLIHYAESGIKYRLASGHTLPENSGSAPYAAQISKVLLAIAGFQSSATARSLGVNADTVKFYSGYFSSMPRSTECLRSLLSDWLKLPVRIEEFTPLRIKIERDQQSRLPVTGYSREDLNNFSQLGVNATIGERYLNYQSQFTMWIGPLDLTTFQSLIPTGQLFKKIINMSKAYTGPELQIIIRPILKKTGVPALRLPAKINTDNEFQPRLGWNSWLTPAKPRTKDVSDAIFTE</sequence>
<reference evidence="1 2" key="1">
    <citation type="submission" date="2022-11" db="EMBL/GenBank/DDBJ databases">
        <title>Genome sequencing of Acetobacter type strain.</title>
        <authorList>
            <person name="Heo J."/>
            <person name="Lee D."/>
            <person name="Han B.-H."/>
            <person name="Hong S.-B."/>
            <person name="Kwon S.-W."/>
        </authorList>
    </citation>
    <scope>NUCLEOTIDE SEQUENCE [LARGE SCALE GENOMIC DNA]</scope>
    <source>
        <strain evidence="1 2">KACC 21253</strain>
    </source>
</reference>
<evidence type="ECO:0000313" key="1">
    <source>
        <dbReference type="EMBL" id="MCX2563216.1"/>
    </source>
</evidence>
<dbReference type="Pfam" id="PF06996">
    <property type="entry name" value="T6SS_TssG"/>
    <property type="match status" value="1"/>
</dbReference>
<organism evidence="1 2">
    <name type="scientific">Acetobacter thailandicus</name>
    <dbReference type="NCBI Taxonomy" id="1502842"/>
    <lineage>
        <taxon>Bacteria</taxon>
        <taxon>Pseudomonadati</taxon>
        <taxon>Pseudomonadota</taxon>
        <taxon>Alphaproteobacteria</taxon>
        <taxon>Acetobacterales</taxon>
        <taxon>Acetobacteraceae</taxon>
        <taxon>Acetobacter</taxon>
    </lineage>
</organism>
<name>A0ABT3QD74_9PROT</name>
<evidence type="ECO:0000313" key="2">
    <source>
        <dbReference type="Proteomes" id="UP001301152"/>
    </source>
</evidence>
<gene>
    <name evidence="1" type="primary">tssG</name>
    <name evidence="1" type="ORF">OQ497_04460</name>
</gene>
<dbReference type="RefSeq" id="WP_173558993.1">
    <property type="nucleotide sequence ID" value="NZ_JAERKX010000004.1"/>
</dbReference>
<dbReference type="Proteomes" id="UP001301152">
    <property type="component" value="Unassembled WGS sequence"/>
</dbReference>
<proteinExistence type="predicted"/>
<dbReference type="PANTHER" id="PTHR35564:SF4">
    <property type="entry name" value="CYTOPLASMIC PROTEIN"/>
    <property type="match status" value="1"/>
</dbReference>
<accession>A0ABT3QD74</accession>
<dbReference type="InterPro" id="IPR010732">
    <property type="entry name" value="T6SS_TssG-like"/>
</dbReference>
<keyword evidence="2" id="KW-1185">Reference proteome</keyword>
<comment type="caution">
    <text evidence="1">The sequence shown here is derived from an EMBL/GenBank/DDBJ whole genome shotgun (WGS) entry which is preliminary data.</text>
</comment>
<dbReference type="PANTHER" id="PTHR35564">
    <property type="match status" value="1"/>
</dbReference>
<dbReference type="NCBIfam" id="TIGR03347">
    <property type="entry name" value="VI_chp_1"/>
    <property type="match status" value="1"/>
</dbReference>